<dbReference type="RefSeq" id="XP_056494241.1">
    <property type="nucleotide sequence ID" value="XM_056625659.1"/>
</dbReference>
<dbReference type="EMBL" id="JAPZBU010000003">
    <property type="protein sequence ID" value="KAJ5414395.1"/>
    <property type="molecule type" value="Genomic_DNA"/>
</dbReference>
<feature type="domain" description="Xylanolytic transcriptional activator regulatory" evidence="2">
    <location>
        <begin position="219"/>
        <end position="292"/>
    </location>
</feature>
<dbReference type="Proteomes" id="UP001147747">
    <property type="component" value="Unassembled WGS sequence"/>
</dbReference>
<comment type="caution">
    <text evidence="3">The sequence shown here is derived from an EMBL/GenBank/DDBJ whole genome shotgun (WGS) entry which is preliminary data.</text>
</comment>
<dbReference type="Pfam" id="PF04082">
    <property type="entry name" value="Fungal_trans"/>
    <property type="match status" value="1"/>
</dbReference>
<dbReference type="GO" id="GO:0006351">
    <property type="term" value="P:DNA-templated transcription"/>
    <property type="evidence" value="ECO:0007669"/>
    <property type="project" value="InterPro"/>
</dbReference>
<evidence type="ECO:0000256" key="1">
    <source>
        <dbReference type="ARBA" id="ARBA00023242"/>
    </source>
</evidence>
<keyword evidence="1" id="KW-0539">Nucleus</keyword>
<reference evidence="3" key="1">
    <citation type="submission" date="2022-12" db="EMBL/GenBank/DDBJ databases">
        <authorList>
            <person name="Petersen C."/>
        </authorList>
    </citation>
    <scope>NUCLEOTIDE SEQUENCE</scope>
    <source>
        <strain evidence="3">IBT 29677</strain>
    </source>
</reference>
<proteinExistence type="predicted"/>
<keyword evidence="4" id="KW-1185">Reference proteome</keyword>
<gene>
    <name evidence="3" type="ORF">N7509_001022</name>
</gene>
<sequence length="580" mass="64595">MDASKSQDTMVASAAPLTNPLAFHITDWVPGPTGNPLFMGTSSSWAFGRRVLEMTHETLTGSPLFQDPENLLLDENVYDLKWDGNRANCPQELFDTSTLPTQDFALYLITSVKFHCGQLFYLFDETKFMDQFARFHQNPAEFARSSPLWFCHYLLILAFGKSFVVQSTRSKNPPGGEHFVQAMKCMPDFTFYQGNPIERIQILCCTALYLQCVQSRSPAHRMIGTALRLSLEHGMYTGMHGVCLEDDYIQRCRLVWWTVYVLERRMSSLLGVPFGISEESISVSLPSNSRHFPNSNALKMQAKLCQILAKIDLTVYGKEGKIDRRYIGATQAVLRDIAKITEQLNTSFDLYENGSTQGISRVSAHLHLLGHQCIVLTTRPLLYIFLQSKLGLSDTALMGWLESGTVKSLIQICVESAQQSLRILSKLLKQGLLDAVFTSTIPLLMTAAISPILLADHSPWSQCAYDILDDMNARGNLAARLIQSELRQLDAGLAQIRIRDNTELTVPASALCELGEPIDVVPPSTSTGYNPSLEPDLAQSFAQHYELSSDQLLELANSLDIDGLTFPVSSLSGYFSDNDS</sequence>
<dbReference type="InterPro" id="IPR050987">
    <property type="entry name" value="AtrR-like"/>
</dbReference>
<evidence type="ECO:0000313" key="4">
    <source>
        <dbReference type="Proteomes" id="UP001147747"/>
    </source>
</evidence>
<evidence type="ECO:0000313" key="3">
    <source>
        <dbReference type="EMBL" id="KAJ5414395.1"/>
    </source>
</evidence>
<reference evidence="3" key="2">
    <citation type="journal article" date="2023" name="IMA Fungus">
        <title>Comparative genomic study of the Penicillium genus elucidates a diverse pangenome and 15 lateral gene transfer events.</title>
        <authorList>
            <person name="Petersen C."/>
            <person name="Sorensen T."/>
            <person name="Nielsen M.R."/>
            <person name="Sondergaard T.E."/>
            <person name="Sorensen J.L."/>
            <person name="Fitzpatrick D.A."/>
            <person name="Frisvad J.C."/>
            <person name="Nielsen K.L."/>
        </authorList>
    </citation>
    <scope>NUCLEOTIDE SEQUENCE</scope>
    <source>
        <strain evidence="3">IBT 29677</strain>
    </source>
</reference>
<dbReference type="OrthoDB" id="3548654at2759"/>
<dbReference type="CDD" id="cd12148">
    <property type="entry name" value="fungal_TF_MHR"/>
    <property type="match status" value="1"/>
</dbReference>
<dbReference type="GO" id="GO:0003700">
    <property type="term" value="F:DNA-binding transcription factor activity"/>
    <property type="evidence" value="ECO:0007669"/>
    <property type="project" value="InterPro"/>
</dbReference>
<dbReference type="InterPro" id="IPR007219">
    <property type="entry name" value="XnlR_reg_dom"/>
</dbReference>
<protein>
    <recommendedName>
        <fullName evidence="2">Xylanolytic transcriptional activator regulatory domain-containing protein</fullName>
    </recommendedName>
</protein>
<evidence type="ECO:0000259" key="2">
    <source>
        <dbReference type="SMART" id="SM00906"/>
    </source>
</evidence>
<dbReference type="PANTHER" id="PTHR46910">
    <property type="entry name" value="TRANSCRIPTION FACTOR PDR1"/>
    <property type="match status" value="1"/>
</dbReference>
<dbReference type="GO" id="GO:0008270">
    <property type="term" value="F:zinc ion binding"/>
    <property type="evidence" value="ECO:0007669"/>
    <property type="project" value="InterPro"/>
</dbReference>
<name>A0A9X0BEQ7_9EURO</name>
<dbReference type="PANTHER" id="PTHR46910:SF32">
    <property type="entry name" value="TRANSCRIPTION FACTOR DOMAIN-CONTAINING PROTEIN-RELATED"/>
    <property type="match status" value="1"/>
</dbReference>
<dbReference type="AlphaFoldDB" id="A0A9X0BEQ7"/>
<accession>A0A9X0BEQ7</accession>
<dbReference type="GeneID" id="81364639"/>
<dbReference type="SMART" id="SM00906">
    <property type="entry name" value="Fungal_trans"/>
    <property type="match status" value="1"/>
</dbReference>
<organism evidence="3 4">
    <name type="scientific">Penicillium cosmopolitanum</name>
    <dbReference type="NCBI Taxonomy" id="1131564"/>
    <lineage>
        <taxon>Eukaryota</taxon>
        <taxon>Fungi</taxon>
        <taxon>Dikarya</taxon>
        <taxon>Ascomycota</taxon>
        <taxon>Pezizomycotina</taxon>
        <taxon>Eurotiomycetes</taxon>
        <taxon>Eurotiomycetidae</taxon>
        <taxon>Eurotiales</taxon>
        <taxon>Aspergillaceae</taxon>
        <taxon>Penicillium</taxon>
    </lineage>
</organism>
<dbReference type="GO" id="GO:0003677">
    <property type="term" value="F:DNA binding"/>
    <property type="evidence" value="ECO:0007669"/>
    <property type="project" value="InterPro"/>
</dbReference>